<gene>
    <name evidence="2" type="ORF">CKAN_01976200</name>
</gene>
<proteinExistence type="predicted"/>
<feature type="region of interest" description="Disordered" evidence="1">
    <location>
        <begin position="1"/>
        <end position="43"/>
    </location>
</feature>
<dbReference type="AlphaFoldDB" id="A0A3S4PHQ7"/>
<organism evidence="2 3">
    <name type="scientific">Cinnamomum micranthum f. kanehirae</name>
    <dbReference type="NCBI Taxonomy" id="337451"/>
    <lineage>
        <taxon>Eukaryota</taxon>
        <taxon>Viridiplantae</taxon>
        <taxon>Streptophyta</taxon>
        <taxon>Embryophyta</taxon>
        <taxon>Tracheophyta</taxon>
        <taxon>Spermatophyta</taxon>
        <taxon>Magnoliopsida</taxon>
        <taxon>Magnoliidae</taxon>
        <taxon>Laurales</taxon>
        <taxon>Lauraceae</taxon>
        <taxon>Cinnamomum</taxon>
    </lineage>
</organism>
<keyword evidence="3" id="KW-1185">Reference proteome</keyword>
<evidence type="ECO:0000313" key="3">
    <source>
        <dbReference type="Proteomes" id="UP000283530"/>
    </source>
</evidence>
<name>A0A3S4PHQ7_9MAGN</name>
<sequence length="150" mass="16890">MSEEKQRPHLFHHKKEEDQRPSKKAVYSRSTYSGDAGGYGESAALGGYGEPAALGGYGYKTESGEDYEKETKQDKKKEHFGELRLHLTLSMPEHHLLQCLHHLLLHTITWGTRGPQNGDRNRFYVALGSGSRSLGWEKETGRGRGCCDQK</sequence>
<dbReference type="Proteomes" id="UP000283530">
    <property type="component" value="Unassembled WGS sequence"/>
</dbReference>
<protein>
    <submittedName>
        <fullName evidence="2">Uncharacterized protein</fullName>
    </submittedName>
</protein>
<evidence type="ECO:0000313" key="2">
    <source>
        <dbReference type="EMBL" id="RWR90657.1"/>
    </source>
</evidence>
<reference evidence="2 3" key="1">
    <citation type="journal article" date="2019" name="Nat. Plants">
        <title>Stout camphor tree genome fills gaps in understanding of flowering plant genome evolution.</title>
        <authorList>
            <person name="Chaw S.M."/>
            <person name="Liu Y.C."/>
            <person name="Wu Y.W."/>
            <person name="Wang H.Y."/>
            <person name="Lin C.I."/>
            <person name="Wu C.S."/>
            <person name="Ke H.M."/>
            <person name="Chang L.Y."/>
            <person name="Hsu C.Y."/>
            <person name="Yang H.T."/>
            <person name="Sudianto E."/>
            <person name="Hsu M.H."/>
            <person name="Wu K.P."/>
            <person name="Wang L.N."/>
            <person name="Leebens-Mack J.H."/>
            <person name="Tsai I.J."/>
        </authorList>
    </citation>
    <scope>NUCLEOTIDE SEQUENCE [LARGE SCALE GENOMIC DNA]</scope>
    <source>
        <strain evidence="3">cv. Chaw 1501</strain>
        <tissue evidence="2">Young leaves</tissue>
    </source>
</reference>
<accession>A0A3S4PHQ7</accession>
<dbReference type="EMBL" id="QPKB01000008">
    <property type="protein sequence ID" value="RWR90657.1"/>
    <property type="molecule type" value="Genomic_DNA"/>
</dbReference>
<evidence type="ECO:0000256" key="1">
    <source>
        <dbReference type="SAM" id="MobiDB-lite"/>
    </source>
</evidence>
<comment type="caution">
    <text evidence="2">The sequence shown here is derived from an EMBL/GenBank/DDBJ whole genome shotgun (WGS) entry which is preliminary data.</text>
</comment>